<feature type="transmembrane region" description="Helical" evidence="1">
    <location>
        <begin position="215"/>
        <end position="235"/>
    </location>
</feature>
<keyword evidence="1" id="KW-0812">Transmembrane</keyword>
<name>A0A9W7LE91_9STRA</name>
<dbReference type="GO" id="GO:0000139">
    <property type="term" value="C:Golgi membrane"/>
    <property type="evidence" value="ECO:0007669"/>
    <property type="project" value="UniProtKB-SubCell"/>
</dbReference>
<keyword evidence="1" id="KW-0333">Golgi apparatus</keyword>
<comment type="similarity">
    <text evidence="1">Belongs to the PGAP3 family.</text>
</comment>
<dbReference type="Pfam" id="PF04080">
    <property type="entry name" value="Per1"/>
    <property type="match status" value="1"/>
</dbReference>
<dbReference type="EMBL" id="BRYA01000363">
    <property type="protein sequence ID" value="GMI47860.1"/>
    <property type="molecule type" value="Genomic_DNA"/>
</dbReference>
<feature type="transmembrane region" description="Helical" evidence="1">
    <location>
        <begin position="247"/>
        <end position="263"/>
    </location>
</feature>
<organism evidence="2 3">
    <name type="scientific">Triparma columacea</name>
    <dbReference type="NCBI Taxonomy" id="722753"/>
    <lineage>
        <taxon>Eukaryota</taxon>
        <taxon>Sar</taxon>
        <taxon>Stramenopiles</taxon>
        <taxon>Ochrophyta</taxon>
        <taxon>Bolidophyceae</taxon>
        <taxon>Parmales</taxon>
        <taxon>Triparmaceae</taxon>
        <taxon>Triparma</taxon>
    </lineage>
</organism>
<evidence type="ECO:0000256" key="1">
    <source>
        <dbReference type="RuleBase" id="RU365066"/>
    </source>
</evidence>
<dbReference type="AlphaFoldDB" id="A0A9W7LE91"/>
<reference evidence="3" key="1">
    <citation type="journal article" date="2023" name="Commun. Biol.">
        <title>Genome analysis of Parmales, the sister group of diatoms, reveals the evolutionary specialization of diatoms from phago-mixotrophs to photoautotrophs.</title>
        <authorList>
            <person name="Ban H."/>
            <person name="Sato S."/>
            <person name="Yoshikawa S."/>
            <person name="Yamada K."/>
            <person name="Nakamura Y."/>
            <person name="Ichinomiya M."/>
            <person name="Sato N."/>
            <person name="Blanc-Mathieu R."/>
            <person name="Endo H."/>
            <person name="Kuwata A."/>
            <person name="Ogata H."/>
        </authorList>
    </citation>
    <scope>NUCLEOTIDE SEQUENCE [LARGE SCALE GENOMIC DNA]</scope>
</reference>
<dbReference type="InterPro" id="IPR007217">
    <property type="entry name" value="Per1-like"/>
</dbReference>
<dbReference type="Proteomes" id="UP001165065">
    <property type="component" value="Unassembled WGS sequence"/>
</dbReference>
<dbReference type="GO" id="GO:0006506">
    <property type="term" value="P:GPI anchor biosynthetic process"/>
    <property type="evidence" value="ECO:0007669"/>
    <property type="project" value="UniProtKB-KW"/>
</dbReference>
<feature type="transmembrane region" description="Helical" evidence="1">
    <location>
        <begin position="94"/>
        <end position="112"/>
    </location>
</feature>
<evidence type="ECO:0000313" key="3">
    <source>
        <dbReference type="Proteomes" id="UP001165065"/>
    </source>
</evidence>
<comment type="function">
    <text evidence="1">Involved in the lipid remodeling steps of GPI-anchor maturation.</text>
</comment>
<comment type="subcellular location">
    <subcellularLocation>
        <location evidence="1">Golgi apparatus membrane</location>
        <topology evidence="1">Multi-pass membrane protein</topology>
    </subcellularLocation>
</comment>
<accession>A0A9W7LE91</accession>
<feature type="transmembrane region" description="Helical" evidence="1">
    <location>
        <begin position="21"/>
        <end position="41"/>
    </location>
</feature>
<feature type="transmembrane region" description="Helical" evidence="1">
    <location>
        <begin position="283"/>
        <end position="300"/>
    </location>
</feature>
<dbReference type="OrthoDB" id="10408975at2759"/>
<feature type="transmembrane region" description="Helical" evidence="1">
    <location>
        <begin position="133"/>
        <end position="153"/>
    </location>
</feature>
<comment type="caution">
    <text evidence="1">Lacks conserved residue(s) required for the propagation of feature annotation.</text>
</comment>
<evidence type="ECO:0000313" key="2">
    <source>
        <dbReference type="EMBL" id="GMI47860.1"/>
    </source>
</evidence>
<feature type="transmembrane region" description="Helical" evidence="1">
    <location>
        <begin position="190"/>
        <end position="209"/>
    </location>
</feature>
<comment type="caution">
    <text evidence="2">The sequence shown here is derived from an EMBL/GenBank/DDBJ whole genome shotgun (WGS) entry which is preliminary data.</text>
</comment>
<proteinExistence type="inferred from homology"/>
<protein>
    <recommendedName>
        <fullName evidence="1">Post-GPI attachment to proteins factor 3</fullName>
    </recommendedName>
</protein>
<feature type="transmembrane region" description="Helical" evidence="1">
    <location>
        <begin position="159"/>
        <end position="181"/>
    </location>
</feature>
<sequence length="341" mass="37821">MVDGRILQSLRGACHVDHVSRRMWVSLVAMTVVLVIAALSVGSYCGRDTGRCSCGDELEEGYECWPVAIWKDFGWDNGCEEYLQSDFMRNPVNALSNIGFVVVGLWVLGIALEDFRFGKIRKPGENLIVANPILSLMFSFCFTWCGVGSFLFHASSTRLGHHLDMVSVDTLILFPIPYLVVRMFKMPRTYFVVCTVFGMIAAAGVPFMRMWEINWGNSFVIVPVVGGADFFLSLVSIPMPERTPLSLFLWGSALSGMLISFGFRSIDTVSWACKPTSVYQGHAAWHVGASLSIFLFYLFLRAELNNKKKGGGEGWAERPSPGEEGYDECTQVELVALGQAI</sequence>
<keyword evidence="1" id="KW-0472">Membrane</keyword>
<keyword evidence="1" id="KW-1133">Transmembrane helix</keyword>
<keyword evidence="3" id="KW-1185">Reference proteome</keyword>
<gene>
    <name evidence="2" type="ORF">TrCOL_g5342</name>
</gene>
<keyword evidence="1" id="KW-0337">GPI-anchor biosynthesis</keyword>